<gene>
    <name evidence="2" type="ORF">NA2_03387</name>
</gene>
<keyword evidence="3" id="KW-1185">Reference proteome</keyword>
<reference evidence="2 3" key="1">
    <citation type="journal article" date="2012" name="J. Bacteriol.">
        <title>Genome Sequence of Nitratireductor pacificus Type Strain pht-3B.</title>
        <authorList>
            <person name="Lai Q."/>
            <person name="Li G."/>
            <person name="Shao Z."/>
        </authorList>
    </citation>
    <scope>NUCLEOTIDE SEQUENCE [LARGE SCALE GENOMIC DNA]</scope>
    <source>
        <strain evidence="3">pht-3B</strain>
    </source>
</reference>
<dbReference type="PATRIC" id="fig|391937.3.peg.701"/>
<feature type="transmembrane region" description="Helical" evidence="1">
    <location>
        <begin position="113"/>
        <end position="131"/>
    </location>
</feature>
<comment type="caution">
    <text evidence="2">The sequence shown here is derived from an EMBL/GenBank/DDBJ whole genome shotgun (WGS) entry which is preliminary data.</text>
</comment>
<dbReference type="AlphaFoldDB" id="K2MHP3"/>
<evidence type="ECO:0000313" key="2">
    <source>
        <dbReference type="EMBL" id="EKF20265.1"/>
    </source>
</evidence>
<organism evidence="2 3">
    <name type="scientific">Nitratireductor pacificus pht-3B</name>
    <dbReference type="NCBI Taxonomy" id="391937"/>
    <lineage>
        <taxon>Bacteria</taxon>
        <taxon>Pseudomonadati</taxon>
        <taxon>Pseudomonadota</taxon>
        <taxon>Alphaproteobacteria</taxon>
        <taxon>Hyphomicrobiales</taxon>
        <taxon>Phyllobacteriaceae</taxon>
        <taxon>Nitratireductor</taxon>
    </lineage>
</organism>
<keyword evidence="1" id="KW-1133">Transmembrane helix</keyword>
<dbReference type="Pfam" id="PF19660">
    <property type="entry name" value="DUF6163"/>
    <property type="match status" value="1"/>
</dbReference>
<dbReference type="OrthoDB" id="7843623at2"/>
<sequence length="140" mass="15826">MKDEWGGIATARPSQLEGAYHWFHRLIALACLAMGIFYWVRLLGVYPGLLWRFDLMPIHWQVACLVLAVLYPFAAVGLWLLASWGPVIWFLCAGGEIAMFGPFAAYFGQRNGLLAFHVLVAAIYVAFRVTMHLRKRRAAV</sequence>
<evidence type="ECO:0000313" key="3">
    <source>
        <dbReference type="Proteomes" id="UP000006786"/>
    </source>
</evidence>
<keyword evidence="1" id="KW-0812">Transmembrane</keyword>
<evidence type="ECO:0008006" key="4">
    <source>
        <dbReference type="Google" id="ProtNLM"/>
    </source>
</evidence>
<dbReference type="eggNOG" id="ENOG5032TCM">
    <property type="taxonomic scope" value="Bacteria"/>
</dbReference>
<feature type="transmembrane region" description="Helical" evidence="1">
    <location>
        <begin position="88"/>
        <end position="107"/>
    </location>
</feature>
<dbReference type="InterPro" id="IPR046161">
    <property type="entry name" value="DUF6163"/>
</dbReference>
<feature type="transmembrane region" description="Helical" evidence="1">
    <location>
        <begin position="60"/>
        <end position="81"/>
    </location>
</feature>
<dbReference type="STRING" id="391937.NA2_03387"/>
<dbReference type="EMBL" id="AMRM01000003">
    <property type="protein sequence ID" value="EKF20265.1"/>
    <property type="molecule type" value="Genomic_DNA"/>
</dbReference>
<name>K2MHP3_9HYPH</name>
<protein>
    <recommendedName>
        <fullName evidence="4">Transmembrane protein</fullName>
    </recommendedName>
</protein>
<keyword evidence="1" id="KW-0472">Membrane</keyword>
<accession>K2MHP3</accession>
<feature type="transmembrane region" description="Helical" evidence="1">
    <location>
        <begin position="22"/>
        <end position="40"/>
    </location>
</feature>
<proteinExistence type="predicted"/>
<dbReference type="RefSeq" id="WP_008594214.1">
    <property type="nucleotide sequence ID" value="NZ_AMRM01000003.1"/>
</dbReference>
<evidence type="ECO:0000256" key="1">
    <source>
        <dbReference type="SAM" id="Phobius"/>
    </source>
</evidence>
<dbReference type="Proteomes" id="UP000006786">
    <property type="component" value="Unassembled WGS sequence"/>
</dbReference>